<dbReference type="InterPro" id="IPR001001">
    <property type="entry name" value="DNA_polIII_beta"/>
</dbReference>
<dbReference type="GO" id="GO:0005737">
    <property type="term" value="C:cytoplasm"/>
    <property type="evidence" value="ECO:0007669"/>
    <property type="project" value="UniProtKB-SubCell"/>
</dbReference>
<evidence type="ECO:0000313" key="11">
    <source>
        <dbReference type="Proteomes" id="UP000029052"/>
    </source>
</evidence>
<keyword evidence="5" id="KW-0548">Nucleotidyltransferase</keyword>
<dbReference type="Proteomes" id="UP000029052">
    <property type="component" value="Unassembled WGS sequence"/>
</dbReference>
<feature type="region of interest" description="Disordered" evidence="9">
    <location>
        <begin position="393"/>
        <end position="422"/>
    </location>
</feature>
<dbReference type="GO" id="GO:0003677">
    <property type="term" value="F:DNA binding"/>
    <property type="evidence" value="ECO:0007669"/>
    <property type="project" value="UniProtKB-KW"/>
</dbReference>
<organism evidence="10 11">
    <name type="scientific">Bifidobacterium magnum</name>
    <dbReference type="NCBI Taxonomy" id="1692"/>
    <lineage>
        <taxon>Bacteria</taxon>
        <taxon>Bacillati</taxon>
        <taxon>Actinomycetota</taxon>
        <taxon>Actinomycetes</taxon>
        <taxon>Bifidobacteriales</taxon>
        <taxon>Bifidobacteriaceae</taxon>
        <taxon>Bifidobacterium</taxon>
    </lineage>
</organism>
<keyword evidence="7" id="KW-0239">DNA-directed DNA polymerase</keyword>
<proteinExistence type="inferred from homology"/>
<dbReference type="AlphaFoldDB" id="A0A087B671"/>
<accession>A0A087B671</accession>
<comment type="caution">
    <text evidence="10">The sequence shown here is derived from an EMBL/GenBank/DDBJ whole genome shotgun (WGS) entry which is preliminary data.</text>
</comment>
<dbReference type="SMART" id="SM00480">
    <property type="entry name" value="POL3Bc"/>
    <property type="match status" value="1"/>
</dbReference>
<evidence type="ECO:0000256" key="8">
    <source>
        <dbReference type="ARBA" id="ARBA00023125"/>
    </source>
</evidence>
<gene>
    <name evidence="10" type="ORF">BMAGN_1429</name>
</gene>
<evidence type="ECO:0000256" key="7">
    <source>
        <dbReference type="ARBA" id="ARBA00022932"/>
    </source>
</evidence>
<sequence length="422" mass="46461">MSNTKITVDFSALSAMESRIVKKLAAQSDRAATKNKGVPPFVWNNGTTLNVEFFENIIVQAQTDQHDGVHGVMVNGSWETLLGSVKRPAQLRTDDIPAPVLEHVHTVHVKDATAMLNVLHTATVIARNDKHHSILQCVWLQGSKGSNKLTVGATDRFRATYREIDVEPLEADVHALISNSTLSGLLTKRRADAGSFDMDVVTNGKNNYVRFHCAPNILFYALGSDHEPPAIQRLFHRVEESNITITANVKDVVKALDIASHGAAKCENPAIVVEFDSKQNVMWFHGGDKDDAVAAVNAVVDVRGERYRIIHLNRKYFMDALKGVARGSETVVLSMLTPVKPVIICSAETVDDQFPFGTIICPIRGGVDCTNDWTSEYAQSATMIGSRDDVSARRETVKPVKKRKTVKRETVKVEPSTDLTLP</sequence>
<reference evidence="10 11" key="1">
    <citation type="submission" date="2014-03" db="EMBL/GenBank/DDBJ databases">
        <title>Genomics of Bifidobacteria.</title>
        <authorList>
            <person name="Ventura M."/>
            <person name="Milani C."/>
            <person name="Lugli G.A."/>
        </authorList>
    </citation>
    <scope>NUCLEOTIDE SEQUENCE [LARGE SCALE GENOMIC DNA]</scope>
    <source>
        <strain evidence="10 11">LMG 11591</strain>
    </source>
</reference>
<evidence type="ECO:0000256" key="2">
    <source>
        <dbReference type="ARBA" id="ARBA00010752"/>
    </source>
</evidence>
<protein>
    <submittedName>
        <fullName evidence="10">Putative phage protein gp45</fullName>
    </submittedName>
</protein>
<dbReference type="InterPro" id="IPR046938">
    <property type="entry name" value="DNA_clamp_sf"/>
</dbReference>
<keyword evidence="4" id="KW-0808">Transferase</keyword>
<comment type="subcellular location">
    <subcellularLocation>
        <location evidence="1">Cytoplasm</location>
    </subcellularLocation>
</comment>
<keyword evidence="3" id="KW-0963">Cytoplasm</keyword>
<name>A0A087B671_9BIFI</name>
<evidence type="ECO:0000256" key="5">
    <source>
        <dbReference type="ARBA" id="ARBA00022695"/>
    </source>
</evidence>
<keyword evidence="8" id="KW-0238">DNA-binding</keyword>
<evidence type="ECO:0000256" key="3">
    <source>
        <dbReference type="ARBA" id="ARBA00022490"/>
    </source>
</evidence>
<dbReference type="Gene3D" id="3.10.150.10">
    <property type="entry name" value="DNA Polymerase III, subunit A, domain 2"/>
    <property type="match status" value="2"/>
</dbReference>
<dbReference type="PANTHER" id="PTHR30478">
    <property type="entry name" value="DNA POLYMERASE III SUBUNIT BETA"/>
    <property type="match status" value="1"/>
</dbReference>
<dbReference type="GO" id="GO:0003887">
    <property type="term" value="F:DNA-directed DNA polymerase activity"/>
    <property type="evidence" value="ECO:0007669"/>
    <property type="project" value="UniProtKB-KW"/>
</dbReference>
<dbReference type="SUPFAM" id="SSF55979">
    <property type="entry name" value="DNA clamp"/>
    <property type="match status" value="2"/>
</dbReference>
<evidence type="ECO:0000256" key="1">
    <source>
        <dbReference type="ARBA" id="ARBA00004496"/>
    </source>
</evidence>
<comment type="similarity">
    <text evidence="2">Belongs to the beta sliding clamp family.</text>
</comment>
<evidence type="ECO:0000313" key="10">
    <source>
        <dbReference type="EMBL" id="KFI66521.1"/>
    </source>
</evidence>
<dbReference type="GO" id="GO:0009360">
    <property type="term" value="C:DNA polymerase III complex"/>
    <property type="evidence" value="ECO:0007669"/>
    <property type="project" value="InterPro"/>
</dbReference>
<dbReference type="EMBL" id="JGZB01000013">
    <property type="protein sequence ID" value="KFI66521.1"/>
    <property type="molecule type" value="Genomic_DNA"/>
</dbReference>
<dbReference type="RefSeq" id="WP_022860326.1">
    <property type="nucleotide sequence ID" value="NZ_JGZB01000013.1"/>
</dbReference>
<dbReference type="STRING" id="1692.BMAGN_1429"/>
<evidence type="ECO:0000256" key="6">
    <source>
        <dbReference type="ARBA" id="ARBA00022705"/>
    </source>
</evidence>
<keyword evidence="11" id="KW-1185">Reference proteome</keyword>
<evidence type="ECO:0000256" key="9">
    <source>
        <dbReference type="SAM" id="MobiDB-lite"/>
    </source>
</evidence>
<dbReference type="PANTHER" id="PTHR30478:SF0">
    <property type="entry name" value="BETA SLIDING CLAMP"/>
    <property type="match status" value="1"/>
</dbReference>
<dbReference type="GO" id="GO:0006271">
    <property type="term" value="P:DNA strand elongation involved in DNA replication"/>
    <property type="evidence" value="ECO:0007669"/>
    <property type="project" value="TreeGrafter"/>
</dbReference>
<keyword evidence="6" id="KW-0235">DNA replication</keyword>
<evidence type="ECO:0000256" key="4">
    <source>
        <dbReference type="ARBA" id="ARBA00022679"/>
    </source>
</evidence>